<dbReference type="OrthoDB" id="5349119at2759"/>
<dbReference type="GeneID" id="30981921"/>
<organism evidence="2 3">
    <name type="scientific">Suhomyces tanzawaensis NRRL Y-17324</name>
    <dbReference type="NCBI Taxonomy" id="984487"/>
    <lineage>
        <taxon>Eukaryota</taxon>
        <taxon>Fungi</taxon>
        <taxon>Dikarya</taxon>
        <taxon>Ascomycota</taxon>
        <taxon>Saccharomycotina</taxon>
        <taxon>Pichiomycetes</taxon>
        <taxon>Debaryomycetaceae</taxon>
        <taxon>Suhomyces</taxon>
    </lineage>
</organism>
<dbReference type="EMBL" id="KV453913">
    <property type="protein sequence ID" value="ODV78378.1"/>
    <property type="molecule type" value="Genomic_DNA"/>
</dbReference>
<evidence type="ECO:0000313" key="2">
    <source>
        <dbReference type="EMBL" id="ODV78378.1"/>
    </source>
</evidence>
<gene>
    <name evidence="2" type="ORF">CANTADRAFT_26505</name>
</gene>
<proteinExistence type="predicted"/>
<keyword evidence="3" id="KW-1185">Reference proteome</keyword>
<protein>
    <submittedName>
        <fullName evidence="2">Uncharacterized protein</fullName>
    </submittedName>
</protein>
<name>A0A1E4SFT9_9ASCO</name>
<evidence type="ECO:0000256" key="1">
    <source>
        <dbReference type="SAM" id="MobiDB-lite"/>
    </source>
</evidence>
<evidence type="ECO:0000313" key="3">
    <source>
        <dbReference type="Proteomes" id="UP000094285"/>
    </source>
</evidence>
<dbReference type="RefSeq" id="XP_020063500.1">
    <property type="nucleotide sequence ID" value="XM_020207784.1"/>
</dbReference>
<dbReference type="Proteomes" id="UP000094285">
    <property type="component" value="Unassembled WGS sequence"/>
</dbReference>
<feature type="region of interest" description="Disordered" evidence="1">
    <location>
        <begin position="65"/>
        <end position="95"/>
    </location>
</feature>
<sequence length="303" mass="35388">MSTGQPIRRNESDEQLYFISTQMQARHEETVDQENQQHFTNSKLEFLRSFKNEDELITILESITPSPIPAKPKSKSSSKPKTPRLKAAKSTKNQSMNSLVRNHYTDRLSYFSGDQRKIDDFLKGIKNTRDLSKINKTSLLLYTRGEWTYILRNIKMKFPDLSSGRKMNLKAITSKINGMKEADTGNSLWEKASRSCSMTEEDFRWLYDLSDEQMNGTFVEEEYCEDSQDDRRYVLTLSQNMEQIDHPFDEESEYEEVEATDDDELLVLDEMDVLRCKVDQDQDSDVILDSEFENDILLRFSPN</sequence>
<dbReference type="AlphaFoldDB" id="A0A1E4SFT9"/>
<reference evidence="3" key="1">
    <citation type="submission" date="2016-05" db="EMBL/GenBank/DDBJ databases">
        <title>Comparative genomics of biotechnologically important yeasts.</title>
        <authorList>
            <consortium name="DOE Joint Genome Institute"/>
            <person name="Riley R."/>
            <person name="Haridas S."/>
            <person name="Wolfe K.H."/>
            <person name="Lopes M.R."/>
            <person name="Hittinger C.T."/>
            <person name="Goker M."/>
            <person name="Salamov A."/>
            <person name="Wisecaver J."/>
            <person name="Long T.M."/>
            <person name="Aerts A.L."/>
            <person name="Barry K."/>
            <person name="Choi C."/>
            <person name="Clum A."/>
            <person name="Coughlan A.Y."/>
            <person name="Deshpande S."/>
            <person name="Douglass A.P."/>
            <person name="Hanson S.J."/>
            <person name="Klenk H.-P."/>
            <person name="Labutti K."/>
            <person name="Lapidus A."/>
            <person name="Lindquist E."/>
            <person name="Lipzen A."/>
            <person name="Meier-Kolthoff J.P."/>
            <person name="Ohm R.A."/>
            <person name="Otillar R.P."/>
            <person name="Pangilinan J."/>
            <person name="Peng Y."/>
            <person name="Rokas A."/>
            <person name="Rosa C.A."/>
            <person name="Scheuner C."/>
            <person name="Sibirny A.A."/>
            <person name="Slot J.C."/>
            <person name="Stielow J.B."/>
            <person name="Sun H."/>
            <person name="Kurtzman C.P."/>
            <person name="Blackwell M."/>
            <person name="Grigoriev I.V."/>
            <person name="Jeffries T.W."/>
        </authorList>
    </citation>
    <scope>NUCLEOTIDE SEQUENCE [LARGE SCALE GENOMIC DNA]</scope>
    <source>
        <strain evidence="3">NRRL Y-17324</strain>
    </source>
</reference>
<accession>A0A1E4SFT9</accession>
<feature type="compositionally biased region" description="Basic residues" evidence="1">
    <location>
        <begin position="72"/>
        <end position="89"/>
    </location>
</feature>